<feature type="domain" description="DUF1285" evidence="2">
    <location>
        <begin position="98"/>
        <end position="191"/>
    </location>
</feature>
<evidence type="ECO:0000313" key="4">
    <source>
        <dbReference type="Proteomes" id="UP000241899"/>
    </source>
</evidence>
<reference evidence="3 4" key="1">
    <citation type="submission" date="2018-03" db="EMBL/GenBank/DDBJ databases">
        <title>Rhodobacter veldkampii.</title>
        <authorList>
            <person name="Meyer T.E."/>
            <person name="Miller S."/>
            <person name="Lodha T."/>
            <person name="Gandham S."/>
            <person name="Chintalapati S."/>
            <person name="Chintalapati V.R."/>
        </authorList>
    </citation>
    <scope>NUCLEOTIDE SEQUENCE [LARGE SCALE GENOMIC DNA]</scope>
    <source>
        <strain evidence="3 4">DSM 11550</strain>
    </source>
</reference>
<dbReference type="Pfam" id="PF06938">
    <property type="entry name" value="DUF1285_N"/>
    <property type="match status" value="1"/>
</dbReference>
<sequence>MTEKTPPQKIVTPGADALAVAAGAAVRRGPPPLHLWNPPFCGDIDMEIARDGTWFYQGSPIGRAPMVRLFASILKREGERFFLVTPVEKVGIRVADAPFVAVDAEATGAGAGQSLTFTTNVGDTVTAGPDHPIRVARGPEGAPAPYVMVRAGLEARIDRKTFYRLVDIATSARHEGADWLGLWSGGAFFALCPMADLA</sequence>
<dbReference type="Proteomes" id="UP000241899">
    <property type="component" value="Unassembled WGS sequence"/>
</dbReference>
<dbReference type="Gene3D" id="2.30.270.10">
    <property type="entry name" value="duf1285 protein"/>
    <property type="match status" value="1"/>
</dbReference>
<dbReference type="OrthoDB" id="3078366at2"/>
<dbReference type="InterPro" id="IPR010707">
    <property type="entry name" value="DUF1285"/>
</dbReference>
<comment type="caution">
    <text evidence="3">The sequence shown here is derived from an EMBL/GenBank/DDBJ whole genome shotgun (WGS) entry which is preliminary data.</text>
</comment>
<dbReference type="PIRSF" id="PIRSF029557">
    <property type="entry name" value="UCP029557"/>
    <property type="match status" value="1"/>
</dbReference>
<dbReference type="RefSeq" id="WP_107324912.1">
    <property type="nucleotide sequence ID" value="NZ_NHSP01000071.1"/>
</dbReference>
<dbReference type="Pfam" id="PF21028">
    <property type="entry name" value="DUF1285_C"/>
    <property type="match status" value="1"/>
</dbReference>
<name>A0A2T4JIF0_9RHOB</name>
<accession>A0A2T4JIF0</accession>
<dbReference type="Gene3D" id="2.20.70.10">
    <property type="match status" value="1"/>
</dbReference>
<protein>
    <submittedName>
        <fullName evidence="3">DUF1285 domain-containing protein</fullName>
    </submittedName>
</protein>
<proteinExistence type="predicted"/>
<evidence type="ECO:0000259" key="1">
    <source>
        <dbReference type="Pfam" id="PF06938"/>
    </source>
</evidence>
<evidence type="ECO:0000259" key="2">
    <source>
        <dbReference type="Pfam" id="PF21028"/>
    </source>
</evidence>
<keyword evidence="4" id="KW-1185">Reference proteome</keyword>
<dbReference type="AlphaFoldDB" id="A0A2T4JIF0"/>
<evidence type="ECO:0000313" key="3">
    <source>
        <dbReference type="EMBL" id="PTE17679.1"/>
    </source>
</evidence>
<dbReference type="EMBL" id="PZKF01000015">
    <property type="protein sequence ID" value="PTE17679.1"/>
    <property type="molecule type" value="Genomic_DNA"/>
</dbReference>
<dbReference type="Gene3D" id="3.10.540.10">
    <property type="entry name" value="duf1285 like domain"/>
    <property type="match status" value="1"/>
</dbReference>
<organism evidence="3 4">
    <name type="scientific">Phaeovulum veldkampii DSM 11550</name>
    <dbReference type="NCBI Taxonomy" id="1185920"/>
    <lineage>
        <taxon>Bacteria</taxon>
        <taxon>Pseudomonadati</taxon>
        <taxon>Pseudomonadota</taxon>
        <taxon>Alphaproteobacteria</taxon>
        <taxon>Rhodobacterales</taxon>
        <taxon>Paracoccaceae</taxon>
        <taxon>Phaeovulum</taxon>
    </lineage>
</organism>
<dbReference type="InterPro" id="IPR048341">
    <property type="entry name" value="DUF1285_N"/>
</dbReference>
<feature type="domain" description="DUF1285" evidence="1">
    <location>
        <begin position="31"/>
        <end position="97"/>
    </location>
</feature>
<dbReference type="InterPro" id="IPR048342">
    <property type="entry name" value="DUF1285_C"/>
</dbReference>
<dbReference type="InterPro" id="IPR023361">
    <property type="entry name" value="DUF1285_beta_roll_sf"/>
</dbReference>
<gene>
    <name evidence="3" type="ORF">C5F46_08435</name>
</gene>